<evidence type="ECO:0000256" key="1">
    <source>
        <dbReference type="SAM" id="Phobius"/>
    </source>
</evidence>
<dbReference type="KEGG" id="vil:CFK37_17970"/>
<proteinExistence type="predicted"/>
<protein>
    <submittedName>
        <fullName evidence="2">Uncharacterized protein</fullName>
    </submittedName>
</protein>
<dbReference type="EMBL" id="CP022315">
    <property type="protein sequence ID" value="ASK63908.1"/>
    <property type="molecule type" value="Genomic_DNA"/>
</dbReference>
<organism evidence="2 3">
    <name type="scientific">Virgibacillus phasianinus</name>
    <dbReference type="NCBI Taxonomy" id="2017483"/>
    <lineage>
        <taxon>Bacteria</taxon>
        <taxon>Bacillati</taxon>
        <taxon>Bacillota</taxon>
        <taxon>Bacilli</taxon>
        <taxon>Bacillales</taxon>
        <taxon>Bacillaceae</taxon>
        <taxon>Virgibacillus</taxon>
    </lineage>
</organism>
<accession>A0A220U6Y0</accession>
<dbReference type="RefSeq" id="WP_089063166.1">
    <property type="nucleotide sequence ID" value="NZ_CP022315.1"/>
</dbReference>
<keyword evidence="3" id="KW-1185">Reference proteome</keyword>
<evidence type="ECO:0000313" key="3">
    <source>
        <dbReference type="Proteomes" id="UP000198312"/>
    </source>
</evidence>
<reference evidence="2 3" key="1">
    <citation type="submission" date="2017-07" db="EMBL/GenBank/DDBJ databases">
        <title>Virgibacillus sp. LM2416.</title>
        <authorList>
            <person name="Tak E.J."/>
            <person name="Bae J.-W."/>
        </authorList>
    </citation>
    <scope>NUCLEOTIDE SEQUENCE [LARGE SCALE GENOMIC DNA]</scope>
    <source>
        <strain evidence="2 3">LM2416</strain>
    </source>
</reference>
<keyword evidence="1" id="KW-1133">Transmembrane helix</keyword>
<keyword evidence="1" id="KW-0812">Transmembrane</keyword>
<evidence type="ECO:0000313" key="2">
    <source>
        <dbReference type="EMBL" id="ASK63908.1"/>
    </source>
</evidence>
<feature type="transmembrane region" description="Helical" evidence="1">
    <location>
        <begin position="44"/>
        <end position="65"/>
    </location>
</feature>
<feature type="transmembrane region" description="Helical" evidence="1">
    <location>
        <begin position="12"/>
        <end position="32"/>
    </location>
</feature>
<keyword evidence="1" id="KW-0472">Membrane</keyword>
<gene>
    <name evidence="2" type="ORF">CFK37_17970</name>
</gene>
<sequence>MKNEGSNFMERLKSLPLMLLGTLIGITIAFVAKGMWIDKFDWGPWVSSMIGGIIAYLIILVFIIMNRKKNNNGN</sequence>
<dbReference type="Proteomes" id="UP000198312">
    <property type="component" value="Chromosome"/>
</dbReference>
<dbReference type="AlphaFoldDB" id="A0A220U6Y0"/>
<name>A0A220U6Y0_9BACI</name>